<sequence>MKVLGASKFGRQSLRFFSHHPKPHCISPTDVIIKVEYSDLNPVDHHKLNSRPAGAETPPDRTPFIVGFGGSGVIESVSEMADEQSRGLLNKRVVFIADPSNDGSYSQYIRCDRRIVAIIPDDIPFHEAASIPIAGCTAFESLAKVGLSVTDFGPESESAGDGKRLLIVGGSGGVGSWITQLARSNYPKLDIVCTVGSEDSSHWCKKMGCDRTIKHDEINTLGGGPKGSCNYIICLTEPTQTVFTSLTEVLRPYGQICLVAAGDGIKSLDLSFVFFKCGTVSTQTVFSSIRVGYCLDQANEMAIILRLMGTKRVTAPMNDNWNNIESGWKECNKEGGYIDVVGSGHMKGKLVMKIGHHGS</sequence>
<comment type="caution">
    <text evidence="4">The sequence shown here is derived from an EMBL/GenBank/DDBJ whole genome shotgun (WGS) entry which is preliminary data.</text>
</comment>
<feature type="domain" description="Enoyl reductase (ER)" evidence="3">
    <location>
        <begin position="10"/>
        <end position="352"/>
    </location>
</feature>
<dbReference type="SUPFAM" id="SSF51735">
    <property type="entry name" value="NAD(P)-binding Rossmann-fold domains"/>
    <property type="match status" value="1"/>
</dbReference>
<keyword evidence="1" id="KW-0521">NADP</keyword>
<evidence type="ECO:0000313" key="5">
    <source>
        <dbReference type="Proteomes" id="UP001530400"/>
    </source>
</evidence>
<evidence type="ECO:0000259" key="3">
    <source>
        <dbReference type="SMART" id="SM00829"/>
    </source>
</evidence>
<dbReference type="InterPro" id="IPR011032">
    <property type="entry name" value="GroES-like_sf"/>
</dbReference>
<dbReference type="SMART" id="SM00829">
    <property type="entry name" value="PKS_ER"/>
    <property type="match status" value="1"/>
</dbReference>
<dbReference type="SUPFAM" id="SSF50129">
    <property type="entry name" value="GroES-like"/>
    <property type="match status" value="1"/>
</dbReference>
<dbReference type="GO" id="GO:0016491">
    <property type="term" value="F:oxidoreductase activity"/>
    <property type="evidence" value="ECO:0007669"/>
    <property type="project" value="UniProtKB-KW"/>
</dbReference>
<evidence type="ECO:0000313" key="4">
    <source>
        <dbReference type="EMBL" id="KAL3799349.1"/>
    </source>
</evidence>
<reference evidence="4 5" key="1">
    <citation type="submission" date="2024-10" db="EMBL/GenBank/DDBJ databases">
        <title>Updated reference genomes for cyclostephanoid diatoms.</title>
        <authorList>
            <person name="Roberts W.R."/>
            <person name="Alverson A.J."/>
        </authorList>
    </citation>
    <scope>NUCLEOTIDE SEQUENCE [LARGE SCALE GENOMIC DNA]</scope>
    <source>
        <strain evidence="4 5">AJA010-31</strain>
    </source>
</reference>
<dbReference type="InterPro" id="IPR020843">
    <property type="entry name" value="ER"/>
</dbReference>
<dbReference type="Gene3D" id="3.90.180.10">
    <property type="entry name" value="Medium-chain alcohol dehydrogenases, catalytic domain"/>
    <property type="match status" value="1"/>
</dbReference>
<accession>A0ABD3QHR9</accession>
<dbReference type="Proteomes" id="UP001530400">
    <property type="component" value="Unassembled WGS sequence"/>
</dbReference>
<keyword evidence="5" id="KW-1185">Reference proteome</keyword>
<dbReference type="EMBL" id="JALLPJ020000190">
    <property type="protein sequence ID" value="KAL3799349.1"/>
    <property type="molecule type" value="Genomic_DNA"/>
</dbReference>
<dbReference type="PANTHER" id="PTHR48106">
    <property type="entry name" value="QUINONE OXIDOREDUCTASE PIG3-RELATED"/>
    <property type="match status" value="1"/>
</dbReference>
<protein>
    <recommendedName>
        <fullName evidence="3">Enoyl reductase (ER) domain-containing protein</fullName>
    </recommendedName>
</protein>
<dbReference type="AlphaFoldDB" id="A0ABD3QHR9"/>
<keyword evidence="2" id="KW-0560">Oxidoreductase</keyword>
<dbReference type="InterPro" id="IPR036291">
    <property type="entry name" value="NAD(P)-bd_dom_sf"/>
</dbReference>
<gene>
    <name evidence="4" type="ORF">ACHAWO_008460</name>
</gene>
<dbReference type="Gene3D" id="3.40.50.720">
    <property type="entry name" value="NAD(P)-binding Rossmann-like Domain"/>
    <property type="match status" value="1"/>
</dbReference>
<organism evidence="4 5">
    <name type="scientific">Cyclotella atomus</name>
    <dbReference type="NCBI Taxonomy" id="382360"/>
    <lineage>
        <taxon>Eukaryota</taxon>
        <taxon>Sar</taxon>
        <taxon>Stramenopiles</taxon>
        <taxon>Ochrophyta</taxon>
        <taxon>Bacillariophyta</taxon>
        <taxon>Coscinodiscophyceae</taxon>
        <taxon>Thalassiosirophycidae</taxon>
        <taxon>Stephanodiscales</taxon>
        <taxon>Stephanodiscaceae</taxon>
        <taxon>Cyclotella</taxon>
    </lineage>
</organism>
<name>A0ABD3QHR9_9STRA</name>
<evidence type="ECO:0000256" key="2">
    <source>
        <dbReference type="ARBA" id="ARBA00023002"/>
    </source>
</evidence>
<proteinExistence type="predicted"/>
<dbReference type="InterPro" id="IPR002364">
    <property type="entry name" value="Quin_OxRdtase/zeta-crystal_CS"/>
</dbReference>
<evidence type="ECO:0000256" key="1">
    <source>
        <dbReference type="ARBA" id="ARBA00022857"/>
    </source>
</evidence>
<dbReference type="PROSITE" id="PS01162">
    <property type="entry name" value="QOR_ZETA_CRYSTAL"/>
    <property type="match status" value="1"/>
</dbReference>